<keyword evidence="5" id="KW-1185">Reference proteome</keyword>
<name>A0A8R1E2S4_CAEJA</name>
<sequence length="646" mass="75300">MRQDIQCLRGIAISLVLLYHLYPTLFVNGYLGVDVFFVISGYLMARNLTKRKLETVLNVFDFYYRRFRRILPLYYLVLFVALLTVHLYLGDFWWGTNQRYALSSLFLVTNQLIIHDSADYFREFLADGSSMNAFIHLWSLGLEMQFYLLVPFVFYGLQFLKNDLLKLVAVTMTTLIGFICFALINSQFAFNFMFLRLWQFSAGFMALFWNKVNFYEYSEKFKPAKIRITLPISQEDLVTVALAVISLCLLPNKIEVLILRPMVTLATAFVIASEPQDNQLLKNNMLSYLGDISFAVYLVHWPLIAIFSGASAKCHIFCILSTFVTAVLLHHLFEKQYLKFDLKAMVPLIFLLILSNAYLQNSVRTHSFWNSIFPEELQTIVDKNKLFLPNLWDNEPVKDECVESTVPNDIDRRSVFGFCRYPPGKGNFSVMMIGNSYVMNLGEHMRAHFNYNYSDWRYISIGENYGFFGDSSTSLEALKISKNHVELYKPDVLFITSRYPPSIRTTIFDEERDKYLQQMNENIAFYEKYVKKIYILDSHPLYNLNFLNFFLHYVTQKPEDLESLHLDRQAADKEMSNAKKRFKLVKCEKCHFFDLSHVFVSGNKYLTFDRDRLLSYVDNSIHITAAGMELCEPVLESVAKEIMGSV</sequence>
<feature type="domain" description="Acyltransferase 3" evidence="2">
    <location>
        <begin position="4"/>
        <end position="314"/>
    </location>
</feature>
<dbReference type="GO" id="GO:0000271">
    <property type="term" value="P:polysaccharide biosynthetic process"/>
    <property type="evidence" value="ECO:0007669"/>
    <property type="project" value="TreeGrafter"/>
</dbReference>
<keyword evidence="1" id="KW-0812">Transmembrane</keyword>
<accession>A0A8R1E2S4</accession>
<dbReference type="Pfam" id="PF19040">
    <property type="entry name" value="SGNH"/>
    <property type="match status" value="1"/>
</dbReference>
<keyword evidence="1" id="KW-0472">Membrane</keyword>
<protein>
    <recommendedName>
        <fullName evidence="6">Acyl_transf_3 domain-containing protein</fullName>
    </recommendedName>
</protein>
<dbReference type="GO" id="GO:0016020">
    <property type="term" value="C:membrane"/>
    <property type="evidence" value="ECO:0007669"/>
    <property type="project" value="TreeGrafter"/>
</dbReference>
<feature type="transmembrane region" description="Helical" evidence="1">
    <location>
        <begin position="285"/>
        <end position="308"/>
    </location>
</feature>
<dbReference type="AlphaFoldDB" id="A0A8R1E2S4"/>
<evidence type="ECO:0000256" key="1">
    <source>
        <dbReference type="SAM" id="Phobius"/>
    </source>
</evidence>
<dbReference type="PANTHER" id="PTHR23028">
    <property type="entry name" value="ACETYLTRANSFERASE"/>
    <property type="match status" value="1"/>
</dbReference>
<feature type="transmembrane region" description="Helical" evidence="1">
    <location>
        <begin position="190"/>
        <end position="209"/>
    </location>
</feature>
<dbReference type="PANTHER" id="PTHR23028:SF3">
    <property type="entry name" value="ACYL_TRANSF_3 DOMAIN-CONTAINING PROTEIN-RELATED"/>
    <property type="match status" value="1"/>
</dbReference>
<dbReference type="InterPro" id="IPR043968">
    <property type="entry name" value="SGNH"/>
</dbReference>
<feature type="transmembrane region" description="Helical" evidence="1">
    <location>
        <begin position="135"/>
        <end position="157"/>
    </location>
</feature>
<feature type="transmembrane region" description="Helical" evidence="1">
    <location>
        <begin position="314"/>
        <end position="333"/>
    </location>
</feature>
<reference evidence="5" key="1">
    <citation type="submission" date="2010-08" db="EMBL/GenBank/DDBJ databases">
        <authorList>
            <consortium name="Caenorhabditis japonica Sequencing Consortium"/>
            <person name="Wilson R.K."/>
        </authorList>
    </citation>
    <scope>NUCLEOTIDE SEQUENCE [LARGE SCALE GENOMIC DNA]</scope>
    <source>
        <strain evidence="5">DF5081</strain>
    </source>
</reference>
<feature type="domain" description="SGNH" evidence="3">
    <location>
        <begin position="414"/>
        <end position="636"/>
    </location>
</feature>
<keyword evidence="1" id="KW-1133">Transmembrane helix</keyword>
<evidence type="ECO:0000259" key="3">
    <source>
        <dbReference type="Pfam" id="PF19040"/>
    </source>
</evidence>
<feature type="transmembrane region" description="Helical" evidence="1">
    <location>
        <begin position="164"/>
        <end position="184"/>
    </location>
</feature>
<evidence type="ECO:0000313" key="5">
    <source>
        <dbReference type="Proteomes" id="UP000005237"/>
    </source>
</evidence>
<dbReference type="InterPro" id="IPR002656">
    <property type="entry name" value="Acyl_transf_3_dom"/>
</dbReference>
<feature type="transmembrane region" description="Helical" evidence="1">
    <location>
        <begin position="70"/>
        <end position="89"/>
    </location>
</feature>
<feature type="transmembrane region" description="Helical" evidence="1">
    <location>
        <begin position="7"/>
        <end position="23"/>
    </location>
</feature>
<feature type="transmembrane region" description="Helical" evidence="1">
    <location>
        <begin position="230"/>
        <end position="250"/>
    </location>
</feature>
<proteinExistence type="predicted"/>
<dbReference type="Proteomes" id="UP000005237">
    <property type="component" value="Unassembled WGS sequence"/>
</dbReference>
<organism evidence="4 5">
    <name type="scientific">Caenorhabditis japonica</name>
    <dbReference type="NCBI Taxonomy" id="281687"/>
    <lineage>
        <taxon>Eukaryota</taxon>
        <taxon>Metazoa</taxon>
        <taxon>Ecdysozoa</taxon>
        <taxon>Nematoda</taxon>
        <taxon>Chromadorea</taxon>
        <taxon>Rhabditida</taxon>
        <taxon>Rhabditina</taxon>
        <taxon>Rhabditomorpha</taxon>
        <taxon>Rhabditoidea</taxon>
        <taxon>Rhabditidae</taxon>
        <taxon>Peloderinae</taxon>
        <taxon>Caenorhabditis</taxon>
    </lineage>
</organism>
<evidence type="ECO:0008006" key="6">
    <source>
        <dbReference type="Google" id="ProtNLM"/>
    </source>
</evidence>
<feature type="transmembrane region" description="Helical" evidence="1">
    <location>
        <begin position="29"/>
        <end position="49"/>
    </location>
</feature>
<dbReference type="Pfam" id="PF01757">
    <property type="entry name" value="Acyl_transf_3"/>
    <property type="match status" value="1"/>
</dbReference>
<dbReference type="EnsemblMetazoa" id="CJA17445a.1">
    <property type="protein sequence ID" value="CJA17445a.1"/>
    <property type="gene ID" value="WBGene00136649"/>
</dbReference>
<evidence type="ECO:0000259" key="2">
    <source>
        <dbReference type="Pfam" id="PF01757"/>
    </source>
</evidence>
<dbReference type="InterPro" id="IPR050879">
    <property type="entry name" value="Acyltransferase_3"/>
</dbReference>
<dbReference type="GO" id="GO:0016747">
    <property type="term" value="F:acyltransferase activity, transferring groups other than amino-acyl groups"/>
    <property type="evidence" value="ECO:0007669"/>
    <property type="project" value="InterPro"/>
</dbReference>
<reference evidence="4" key="2">
    <citation type="submission" date="2022-06" db="UniProtKB">
        <authorList>
            <consortium name="EnsemblMetazoa"/>
        </authorList>
    </citation>
    <scope>IDENTIFICATION</scope>
    <source>
        <strain evidence="4">DF5081</strain>
    </source>
</reference>
<evidence type="ECO:0000313" key="4">
    <source>
        <dbReference type="EnsemblMetazoa" id="CJA17445a.1"/>
    </source>
</evidence>